<sequence>MGVLRLVVAVAVLVVLAVSYAEQRAAGRGALVDFLGYFTNLTSLLASVVLLVTGTLLVAGRPVGAGLTVARGVAAACLVVVAVVYNFLVPGEGGATAWVSAVLHLGFPCVAALDWLLVADRPPLPWRRLWVVLPYPLAWLGVVLVRGAADGWVPYGFLLPERGAGSVTLHVLGLVVVLVAAGALVWAASRVRRLPRRRAAPADA</sequence>
<feature type="transmembrane region" description="Helical" evidence="1">
    <location>
        <begin position="37"/>
        <end position="57"/>
    </location>
</feature>
<feature type="transmembrane region" description="Helical" evidence="1">
    <location>
        <begin position="69"/>
        <end position="89"/>
    </location>
</feature>
<gene>
    <name evidence="2" type="ORF">KKR89_02480</name>
</gene>
<evidence type="ECO:0000256" key="1">
    <source>
        <dbReference type="SAM" id="Phobius"/>
    </source>
</evidence>
<keyword evidence="3" id="KW-1185">Reference proteome</keyword>
<keyword evidence="1" id="KW-0812">Transmembrane</keyword>
<dbReference type="InterPro" id="IPR049713">
    <property type="entry name" value="Pr6Pr-like"/>
</dbReference>
<keyword evidence="1" id="KW-1133">Transmembrane helix</keyword>
<feature type="transmembrane region" description="Helical" evidence="1">
    <location>
        <begin position="95"/>
        <end position="117"/>
    </location>
</feature>
<evidence type="ECO:0000313" key="3">
    <source>
        <dbReference type="Proteomes" id="UP000679335"/>
    </source>
</evidence>
<name>A0ABX8GNE0_9CELL</name>
<feature type="transmembrane region" description="Helical" evidence="1">
    <location>
        <begin position="169"/>
        <end position="188"/>
    </location>
</feature>
<evidence type="ECO:0000313" key="2">
    <source>
        <dbReference type="EMBL" id="QWC17697.1"/>
    </source>
</evidence>
<dbReference type="NCBIfam" id="NF038065">
    <property type="entry name" value="Pr6Pr"/>
    <property type="match status" value="1"/>
</dbReference>
<proteinExistence type="predicted"/>
<keyword evidence="1" id="KW-0472">Membrane</keyword>
<organism evidence="2 3">
    <name type="scientific">Cellulomonas dongxiuzhuiae</name>
    <dbReference type="NCBI Taxonomy" id="2819979"/>
    <lineage>
        <taxon>Bacteria</taxon>
        <taxon>Bacillati</taxon>
        <taxon>Actinomycetota</taxon>
        <taxon>Actinomycetes</taxon>
        <taxon>Micrococcales</taxon>
        <taxon>Cellulomonadaceae</taxon>
        <taxon>Cellulomonas</taxon>
    </lineage>
</organism>
<accession>A0ABX8GNE0</accession>
<dbReference type="EMBL" id="CP076023">
    <property type="protein sequence ID" value="QWC17697.1"/>
    <property type="molecule type" value="Genomic_DNA"/>
</dbReference>
<protein>
    <submittedName>
        <fullName evidence="2">Pr6Pr family membrane protein</fullName>
    </submittedName>
</protein>
<reference evidence="2 3" key="1">
    <citation type="submission" date="2021-05" db="EMBL/GenBank/DDBJ databases">
        <title>Novel species in genus Cellulomonas.</title>
        <authorList>
            <person name="Zhang G."/>
        </authorList>
    </citation>
    <scope>NUCLEOTIDE SEQUENCE [LARGE SCALE GENOMIC DNA]</scope>
    <source>
        <strain evidence="3">zg-ZUI157</strain>
    </source>
</reference>
<feature type="transmembrane region" description="Helical" evidence="1">
    <location>
        <begin position="129"/>
        <end position="149"/>
    </location>
</feature>
<dbReference type="Proteomes" id="UP000679335">
    <property type="component" value="Chromosome"/>
</dbReference>